<dbReference type="Proteomes" id="UP001378960">
    <property type="component" value="Unassembled WGS sequence"/>
</dbReference>
<keyword evidence="6" id="KW-0539">Nucleus</keyword>
<dbReference type="PROSITE" id="PS50048">
    <property type="entry name" value="ZN2_CY6_FUNGAL_2"/>
    <property type="match status" value="1"/>
</dbReference>
<feature type="compositionally biased region" description="Low complexity" evidence="8">
    <location>
        <begin position="88"/>
        <end position="127"/>
    </location>
</feature>
<evidence type="ECO:0000259" key="9">
    <source>
        <dbReference type="PROSITE" id="PS50048"/>
    </source>
</evidence>
<dbReference type="CDD" id="cd00067">
    <property type="entry name" value="GAL4"/>
    <property type="match status" value="1"/>
</dbReference>
<reference evidence="10 11" key="1">
    <citation type="journal article" date="2023" name="Elife">
        <title>Identification of key yeast species and microbe-microbe interactions impacting larval growth of Drosophila in the wild.</title>
        <authorList>
            <person name="Mure A."/>
            <person name="Sugiura Y."/>
            <person name="Maeda R."/>
            <person name="Honda K."/>
            <person name="Sakurai N."/>
            <person name="Takahashi Y."/>
            <person name="Watada M."/>
            <person name="Katoh T."/>
            <person name="Gotoh A."/>
            <person name="Gotoh Y."/>
            <person name="Taniguchi I."/>
            <person name="Nakamura K."/>
            <person name="Hayashi T."/>
            <person name="Katayama T."/>
            <person name="Uemura T."/>
            <person name="Hattori Y."/>
        </authorList>
    </citation>
    <scope>NUCLEOTIDE SEQUENCE [LARGE SCALE GENOMIC DNA]</scope>
    <source>
        <strain evidence="10 11">PK-24</strain>
    </source>
</reference>
<dbReference type="AlphaFoldDB" id="A0AAV5R9Z1"/>
<keyword evidence="3" id="KW-0805">Transcription regulation</keyword>
<dbReference type="GO" id="GO:0000981">
    <property type="term" value="F:DNA-binding transcription factor activity, RNA polymerase II-specific"/>
    <property type="evidence" value="ECO:0007669"/>
    <property type="project" value="InterPro"/>
</dbReference>
<dbReference type="EMBL" id="BTGB01000005">
    <property type="protein sequence ID" value="GMM47434.1"/>
    <property type="molecule type" value="Genomic_DNA"/>
</dbReference>
<dbReference type="InterPro" id="IPR001138">
    <property type="entry name" value="Zn2Cys6_DnaBD"/>
</dbReference>
<evidence type="ECO:0000313" key="11">
    <source>
        <dbReference type="Proteomes" id="UP001378960"/>
    </source>
</evidence>
<feature type="region of interest" description="Disordered" evidence="8">
    <location>
        <begin position="86"/>
        <end position="143"/>
    </location>
</feature>
<dbReference type="SMART" id="SM00066">
    <property type="entry name" value="GAL4"/>
    <property type="match status" value="1"/>
</dbReference>
<keyword evidence="2" id="KW-0479">Metal-binding</keyword>
<dbReference type="CDD" id="cd12148">
    <property type="entry name" value="fungal_TF_MHR"/>
    <property type="match status" value="1"/>
</dbReference>
<feature type="compositionally biased region" description="Basic and acidic residues" evidence="8">
    <location>
        <begin position="619"/>
        <end position="628"/>
    </location>
</feature>
<feature type="coiled-coil region" evidence="7">
    <location>
        <begin position="59"/>
        <end position="86"/>
    </location>
</feature>
<dbReference type="InterPro" id="IPR007219">
    <property type="entry name" value="XnlR_reg_dom"/>
</dbReference>
<keyword evidence="7" id="KW-0175">Coiled coil</keyword>
<dbReference type="InterPro" id="IPR051711">
    <property type="entry name" value="Stress_Response_Reg"/>
</dbReference>
<dbReference type="GO" id="GO:0008270">
    <property type="term" value="F:zinc ion binding"/>
    <property type="evidence" value="ECO:0007669"/>
    <property type="project" value="InterPro"/>
</dbReference>
<accession>A0AAV5R9Z1</accession>
<dbReference type="GO" id="GO:0006351">
    <property type="term" value="P:DNA-templated transcription"/>
    <property type="evidence" value="ECO:0007669"/>
    <property type="project" value="InterPro"/>
</dbReference>
<organism evidence="10 11">
    <name type="scientific">Pichia kluyveri</name>
    <name type="common">Yeast</name>
    <dbReference type="NCBI Taxonomy" id="36015"/>
    <lineage>
        <taxon>Eukaryota</taxon>
        <taxon>Fungi</taxon>
        <taxon>Dikarya</taxon>
        <taxon>Ascomycota</taxon>
        <taxon>Saccharomycotina</taxon>
        <taxon>Pichiomycetes</taxon>
        <taxon>Pichiales</taxon>
        <taxon>Pichiaceae</taxon>
        <taxon>Pichia</taxon>
    </lineage>
</organism>
<keyword evidence="4" id="KW-0238">DNA-binding</keyword>
<keyword evidence="11" id="KW-1185">Reference proteome</keyword>
<dbReference type="Gene3D" id="4.10.240.10">
    <property type="entry name" value="Zn(2)-C6 fungal-type DNA-binding domain"/>
    <property type="match status" value="1"/>
</dbReference>
<name>A0AAV5R9Z1_PICKL</name>
<dbReference type="Pfam" id="PF00172">
    <property type="entry name" value="Zn_clus"/>
    <property type="match status" value="1"/>
</dbReference>
<evidence type="ECO:0000256" key="1">
    <source>
        <dbReference type="ARBA" id="ARBA00004123"/>
    </source>
</evidence>
<dbReference type="InterPro" id="IPR036864">
    <property type="entry name" value="Zn2-C6_fun-type_DNA-bd_sf"/>
</dbReference>
<dbReference type="GO" id="GO:0043565">
    <property type="term" value="F:sequence-specific DNA binding"/>
    <property type="evidence" value="ECO:0007669"/>
    <property type="project" value="TreeGrafter"/>
</dbReference>
<feature type="compositionally biased region" description="Basic and acidic residues" evidence="8">
    <location>
        <begin position="661"/>
        <end position="671"/>
    </location>
</feature>
<dbReference type="PANTHER" id="PTHR47540">
    <property type="entry name" value="THIAMINE REPRESSIBLE GENES REGULATORY PROTEIN THI5"/>
    <property type="match status" value="1"/>
</dbReference>
<dbReference type="PANTHER" id="PTHR47540:SF6">
    <property type="entry name" value="ZN(II)2CYS6 TRANSCRIPTION FACTOR (EUROFUNG)"/>
    <property type="match status" value="1"/>
</dbReference>
<evidence type="ECO:0000256" key="2">
    <source>
        <dbReference type="ARBA" id="ARBA00022723"/>
    </source>
</evidence>
<dbReference type="GO" id="GO:0045944">
    <property type="term" value="P:positive regulation of transcription by RNA polymerase II"/>
    <property type="evidence" value="ECO:0007669"/>
    <property type="project" value="TreeGrafter"/>
</dbReference>
<dbReference type="SMART" id="SM00906">
    <property type="entry name" value="Fungal_trans"/>
    <property type="match status" value="1"/>
</dbReference>
<feature type="domain" description="Zn(2)-C6 fungal-type" evidence="9">
    <location>
        <begin position="22"/>
        <end position="52"/>
    </location>
</feature>
<evidence type="ECO:0000256" key="8">
    <source>
        <dbReference type="SAM" id="MobiDB-lite"/>
    </source>
</evidence>
<dbReference type="GO" id="GO:0005634">
    <property type="term" value="C:nucleus"/>
    <property type="evidence" value="ECO:0007669"/>
    <property type="project" value="UniProtKB-SubCell"/>
</dbReference>
<gene>
    <name evidence="10" type="ORF">DAPK24_040090</name>
</gene>
<dbReference type="Pfam" id="PF04082">
    <property type="entry name" value="Fungal_trans"/>
    <property type="match status" value="1"/>
</dbReference>
<protein>
    <recommendedName>
        <fullName evidence="9">Zn(2)-C6 fungal-type domain-containing protein</fullName>
    </recommendedName>
</protein>
<evidence type="ECO:0000313" key="10">
    <source>
        <dbReference type="EMBL" id="GMM47434.1"/>
    </source>
</evidence>
<comment type="caution">
    <text evidence="10">The sequence shown here is derived from an EMBL/GenBank/DDBJ whole genome shotgun (WGS) entry which is preliminary data.</text>
</comment>
<comment type="subcellular location">
    <subcellularLocation>
        <location evidence="1">Nucleus</location>
    </subcellularLocation>
</comment>
<evidence type="ECO:0000256" key="3">
    <source>
        <dbReference type="ARBA" id="ARBA00023015"/>
    </source>
</evidence>
<evidence type="ECO:0000256" key="7">
    <source>
        <dbReference type="SAM" id="Coils"/>
    </source>
</evidence>
<feature type="region of interest" description="Disordered" evidence="8">
    <location>
        <begin position="602"/>
        <end position="671"/>
    </location>
</feature>
<keyword evidence="5" id="KW-0804">Transcription</keyword>
<evidence type="ECO:0000256" key="6">
    <source>
        <dbReference type="ARBA" id="ARBA00023242"/>
    </source>
</evidence>
<sequence>MTKKEYNFKPINVKYVGRTHLACLNCRVQKIKCSGGPSACKNCVSSNKECKYPPREKKVTLLESQLNKLKERIIFLENQLENDKLRQNSINNNNSDNDNDTNTDNNNNNNNEITDNNTDNNTITTSNDDTKDDEITDYHSIPFDSTSNNSSYSHYFGTSSGQVFDSELKSHLFEITQDADKLSPNSSPSTQRRHFFKDPTLEFSFSGVVMLPDKEYALSLVEKVIKFLSHEYYLYDAELFYKQIDEAYEKLRDKKPLWICYFLMTLAVGEQYLSHSPNGEIPGMGFYIAAMRLYKSSYEEPTLEFVQLLLLIAFYLQGLNSANAAFSFYGLAMRSALIQGLHRNIKYLPPIEREKRKRLWWTVFIMDNIWCSNLGHPIHVHIEDVDVDYPQENYIDLNDDFNIELMQYNVKLATILGSVMKDVYCPTKGNPSIKVKKVLDCVDRLDELRNILPTRVKNNLILSDNRSTANLYLRLNQYTIVTTRPLLLSLFKGHVQPTDPIKKVVSRCVNAAISSIDILTNLKNNDWLSAFGFWDAQFCFSALIILTICSFAGNVYTQTEAGRKINKYMKDAGNFTALDNEHKLIELDELLSKIPTYSASFRNRESEEANDTPAEYENNDNKNDHNEVIETQNKNQNQSEPNLNKDPTSTTMNPQRSSHNSHFENENRRNVDQQVNKISPPNSMALDSELQMRNSIASNGKQNIPISQLLIPSTTPDNISPQNKGQQQFFNKFSPMGNNSNYTNHPTDNSFNTFFNDINSGPIGDFTAFRNNVSPDTWNELTTNLQFWDPANS</sequence>
<evidence type="ECO:0000256" key="4">
    <source>
        <dbReference type="ARBA" id="ARBA00023125"/>
    </source>
</evidence>
<feature type="compositionally biased region" description="Polar residues" evidence="8">
    <location>
        <begin position="629"/>
        <end position="660"/>
    </location>
</feature>
<dbReference type="SUPFAM" id="SSF57701">
    <property type="entry name" value="Zn2/Cys6 DNA-binding domain"/>
    <property type="match status" value="1"/>
</dbReference>
<dbReference type="PROSITE" id="PS00463">
    <property type="entry name" value="ZN2_CY6_FUNGAL_1"/>
    <property type="match status" value="1"/>
</dbReference>
<evidence type="ECO:0000256" key="5">
    <source>
        <dbReference type="ARBA" id="ARBA00023163"/>
    </source>
</evidence>
<proteinExistence type="predicted"/>